<evidence type="ECO:0000313" key="2">
    <source>
        <dbReference type="Proteomes" id="UP000027442"/>
    </source>
</evidence>
<proteinExistence type="predicted"/>
<dbReference type="RefSeq" id="WP_009229805.1">
    <property type="nucleotide sequence ID" value="NZ_KB899210.1"/>
</dbReference>
<dbReference type="GeneID" id="84899628"/>
<keyword evidence="2" id="KW-1185">Reference proteome</keyword>
<organism evidence="1 2">
    <name type="scientific">Hoylesella loescheii DSM 19665 = JCM 12249 = ATCC 15930</name>
    <dbReference type="NCBI Taxonomy" id="1122985"/>
    <lineage>
        <taxon>Bacteria</taxon>
        <taxon>Pseudomonadati</taxon>
        <taxon>Bacteroidota</taxon>
        <taxon>Bacteroidia</taxon>
        <taxon>Bacteroidales</taxon>
        <taxon>Prevotellaceae</taxon>
        <taxon>Hoylesella</taxon>
    </lineage>
</organism>
<evidence type="ECO:0008006" key="3">
    <source>
        <dbReference type="Google" id="ProtNLM"/>
    </source>
</evidence>
<comment type="caution">
    <text evidence="1">The sequence shown here is derived from an EMBL/GenBank/DDBJ whole genome shotgun (WGS) entry which is preliminary data.</text>
</comment>
<dbReference type="HOGENOM" id="CLU_203253_0_0_10"/>
<dbReference type="PATRIC" id="fig|1122985.7.peg.425"/>
<accession>A0A069QU74</accession>
<reference evidence="1 2" key="1">
    <citation type="submission" date="2013-08" db="EMBL/GenBank/DDBJ databases">
        <authorList>
            <person name="Weinstock G."/>
            <person name="Sodergren E."/>
            <person name="Wylie T."/>
            <person name="Fulton L."/>
            <person name="Fulton R."/>
            <person name="Fronick C."/>
            <person name="O'Laughlin M."/>
            <person name="Godfrey J."/>
            <person name="Miner T."/>
            <person name="Herter B."/>
            <person name="Appelbaum E."/>
            <person name="Cordes M."/>
            <person name="Lek S."/>
            <person name="Wollam A."/>
            <person name="Pepin K.H."/>
            <person name="Palsikar V.B."/>
            <person name="Mitreva M."/>
            <person name="Wilson R.K."/>
        </authorList>
    </citation>
    <scope>NUCLEOTIDE SEQUENCE [LARGE SCALE GENOMIC DNA]</scope>
    <source>
        <strain evidence="1 2">ATCC 15930</strain>
    </source>
</reference>
<name>A0A069QU74_HOYLO</name>
<dbReference type="EMBL" id="JNGW01000015">
    <property type="protein sequence ID" value="KDR53431.1"/>
    <property type="molecule type" value="Genomic_DNA"/>
</dbReference>
<sequence>MATKDKNIYAAIALALHEFKGNNVHDKEPGFITIKKRDTLWNAKFLSMTQKP</sequence>
<dbReference type="Proteomes" id="UP000027442">
    <property type="component" value="Unassembled WGS sequence"/>
</dbReference>
<gene>
    <name evidence="1" type="ORF">HMPREF1991_00406</name>
</gene>
<dbReference type="AlphaFoldDB" id="A0A069QU74"/>
<protein>
    <recommendedName>
        <fullName evidence="3">NHR domain-containing protein</fullName>
    </recommendedName>
</protein>
<evidence type="ECO:0000313" key="1">
    <source>
        <dbReference type="EMBL" id="KDR53431.1"/>
    </source>
</evidence>